<name>A0A699HI81_TANCI</name>
<accession>A0A699HI81</accession>
<proteinExistence type="predicted"/>
<organism evidence="1">
    <name type="scientific">Tanacetum cinerariifolium</name>
    <name type="common">Dalmatian daisy</name>
    <name type="synonym">Chrysanthemum cinerariifolium</name>
    <dbReference type="NCBI Taxonomy" id="118510"/>
    <lineage>
        <taxon>Eukaryota</taxon>
        <taxon>Viridiplantae</taxon>
        <taxon>Streptophyta</taxon>
        <taxon>Embryophyta</taxon>
        <taxon>Tracheophyta</taxon>
        <taxon>Spermatophyta</taxon>
        <taxon>Magnoliopsida</taxon>
        <taxon>eudicotyledons</taxon>
        <taxon>Gunneridae</taxon>
        <taxon>Pentapetalae</taxon>
        <taxon>asterids</taxon>
        <taxon>campanulids</taxon>
        <taxon>Asterales</taxon>
        <taxon>Asteraceae</taxon>
        <taxon>Asteroideae</taxon>
        <taxon>Anthemideae</taxon>
        <taxon>Anthemidinae</taxon>
        <taxon>Tanacetum</taxon>
    </lineage>
</organism>
<protein>
    <submittedName>
        <fullName evidence="1">Uncharacterized protein</fullName>
    </submittedName>
</protein>
<evidence type="ECO:0000313" key="1">
    <source>
        <dbReference type="EMBL" id="GEY12299.1"/>
    </source>
</evidence>
<comment type="caution">
    <text evidence="1">The sequence shown here is derived from an EMBL/GenBank/DDBJ whole genome shotgun (WGS) entry which is preliminary data.</text>
</comment>
<dbReference type="EMBL" id="BKCJ010153528">
    <property type="protein sequence ID" value="GEY12299.1"/>
    <property type="molecule type" value="Genomic_DNA"/>
</dbReference>
<gene>
    <name evidence="1" type="ORF">Tci_384273</name>
</gene>
<reference evidence="1" key="1">
    <citation type="journal article" date="2019" name="Sci. Rep.">
        <title>Draft genome of Tanacetum cinerariifolium, the natural source of mosquito coil.</title>
        <authorList>
            <person name="Yamashiro T."/>
            <person name="Shiraishi A."/>
            <person name="Satake H."/>
            <person name="Nakayama K."/>
        </authorList>
    </citation>
    <scope>NUCLEOTIDE SEQUENCE</scope>
</reference>
<sequence>MLSHEDPDTRIDLGNHKESPEAKKVVEYVYVDEEVDKETTKVVLIQRKCKGSMEIRDTPLATPTRSLMIDSLSSYKEKLQELTASKPSSSLSKLKFDHLRHLRSTITHMSRRQWYMLQHIRKSFMPRYGMNTLAKKFEETLKEVVPKMEQERTRAELSSRVSNDIATNIPPHVYAFLINYMNTNILHVHPTSSASSLILDLQH</sequence>
<dbReference type="AlphaFoldDB" id="A0A699HI81"/>